<evidence type="ECO:0000313" key="2">
    <source>
        <dbReference type="Proteomes" id="UP000291084"/>
    </source>
</evidence>
<dbReference type="EMBL" id="AP015042">
    <property type="protein sequence ID" value="BAT96934.1"/>
    <property type="molecule type" value="Genomic_DNA"/>
</dbReference>
<name>A0A0S3SVR9_PHAAN</name>
<proteinExistence type="predicted"/>
<dbReference type="Proteomes" id="UP000291084">
    <property type="component" value="Chromosome 9"/>
</dbReference>
<keyword evidence="2" id="KW-1185">Reference proteome</keyword>
<protein>
    <submittedName>
        <fullName evidence="1">Uncharacterized protein</fullName>
    </submittedName>
</protein>
<feature type="non-terminal residue" evidence="1">
    <location>
        <position position="1"/>
    </location>
</feature>
<accession>A0A0S3SVR9</accession>
<organism evidence="1 2">
    <name type="scientific">Vigna angularis var. angularis</name>
    <dbReference type="NCBI Taxonomy" id="157739"/>
    <lineage>
        <taxon>Eukaryota</taxon>
        <taxon>Viridiplantae</taxon>
        <taxon>Streptophyta</taxon>
        <taxon>Embryophyta</taxon>
        <taxon>Tracheophyta</taxon>
        <taxon>Spermatophyta</taxon>
        <taxon>Magnoliopsida</taxon>
        <taxon>eudicotyledons</taxon>
        <taxon>Gunneridae</taxon>
        <taxon>Pentapetalae</taxon>
        <taxon>rosids</taxon>
        <taxon>fabids</taxon>
        <taxon>Fabales</taxon>
        <taxon>Fabaceae</taxon>
        <taxon>Papilionoideae</taxon>
        <taxon>50 kb inversion clade</taxon>
        <taxon>NPAAA clade</taxon>
        <taxon>indigoferoid/millettioid clade</taxon>
        <taxon>Phaseoleae</taxon>
        <taxon>Vigna</taxon>
    </lineage>
</organism>
<dbReference type="AlphaFoldDB" id="A0A0S3SVR9"/>
<sequence>QIPLPPSHLLSFPNESYRQSKSVCQFKIALTFISSTEPHQPSPPTLDLQDLKLQTPFYVTHFLYYFRVQLREGVKERVSFLAPGRAATRKEPILSLSKTLSPKFSRFSLEFQHLEP</sequence>
<evidence type="ECO:0000313" key="1">
    <source>
        <dbReference type="EMBL" id="BAT96934.1"/>
    </source>
</evidence>
<reference evidence="1 2" key="1">
    <citation type="journal article" date="2015" name="Sci. Rep.">
        <title>The power of single molecule real-time sequencing technology in the de novo assembly of a eukaryotic genome.</title>
        <authorList>
            <person name="Sakai H."/>
            <person name="Naito K."/>
            <person name="Ogiso-Tanaka E."/>
            <person name="Takahashi Y."/>
            <person name="Iseki K."/>
            <person name="Muto C."/>
            <person name="Satou K."/>
            <person name="Teruya K."/>
            <person name="Shiroma A."/>
            <person name="Shimoji M."/>
            <person name="Hirano T."/>
            <person name="Itoh T."/>
            <person name="Kaga A."/>
            <person name="Tomooka N."/>
        </authorList>
    </citation>
    <scope>NUCLEOTIDE SEQUENCE [LARGE SCALE GENOMIC DNA]</scope>
    <source>
        <strain evidence="2">cv. Shumari</strain>
    </source>
</reference>
<gene>
    <name evidence="1" type="primary">Vigan.09G025900</name>
    <name evidence="1" type="ORF">VIGAN_09025900</name>
</gene>